<keyword evidence="4" id="KW-0175">Coiled coil</keyword>
<dbReference type="PROSITE" id="PS50109">
    <property type="entry name" value="HIS_KIN"/>
    <property type="match status" value="1"/>
</dbReference>
<evidence type="ECO:0000256" key="2">
    <source>
        <dbReference type="ARBA" id="ARBA00012438"/>
    </source>
</evidence>
<dbReference type="STRING" id="1619050.UX20_C0043G0002"/>
<keyword evidence="3" id="KW-0597">Phosphoprotein</keyword>
<evidence type="ECO:0000313" key="7">
    <source>
        <dbReference type="Proteomes" id="UP000034911"/>
    </source>
</evidence>
<dbReference type="SMART" id="SM00387">
    <property type="entry name" value="HATPase_c"/>
    <property type="match status" value="1"/>
</dbReference>
<dbReference type="InterPro" id="IPR003594">
    <property type="entry name" value="HATPase_dom"/>
</dbReference>
<evidence type="ECO:0000256" key="4">
    <source>
        <dbReference type="SAM" id="Coils"/>
    </source>
</evidence>
<feature type="coiled-coil region" evidence="4">
    <location>
        <begin position="538"/>
        <end position="565"/>
    </location>
</feature>
<sequence>MFKISARTVLELGAELISSDTIAFYELIKNAFDARSKNGVEVRFKIVLRRNSYLRISHKATSISASENYKNGSRKERADAVAQLVELTISQLDSAAGSELVRAFQDGLGTPKEIEVFLKNLDASYRLLNTIEIADTGSGMSLEELKKNYLVIGTPSRKREVDQAIRAKSVKAPYLGEKGIGRLSAMRLGEHLKLETARQNDSLMNRLEIDWREFSNLDAMIEDVPVEASVEGQKPTPTWSGTVLTISDLSEDWTESRLKMYADFDFARITDPFVDQKNKPRIALIWNGSRVNIPWMDKHLLEHAHAGFKGSYRIVDGEPVLRITLEAFDLGFPHPHEVDVTTLTLPDIEGAVIGVSEAFPVTALNTVGEFDFQAYWYNRQRLGRIDSIGDQRAVRELQKKWSGILLFRDGFRVFPYGDDDDDWLGLDRRAMGRSGYTLNKMQFVGRINITRTNNPQLLDQTNREGLRSTPEQQVFITLLQHVIQVLFWDFIKDVDRRHKQQPLDLGDVKSEVVKLESRAKVALNRVRKILPKGHEDAVDELQQAFVEFQDLAARAQQRIEEVEADGRQMVQMAGVGLMVEVVAHELARASESALEAIEALRGKEMPPEVRSKLDTLRTEMKSVSKRLSVLDQLSVSGRQRSEVFDLGELIQEIEIGHAAQFRRHGVKFNFKPPSSPVRIRVVKGMLIQIFENLISNSMYWMEMRASRESRYVPTISIKIEADPVVIHFSDNGRGIAIENQEKVFRPFWSLKEKSKRRGLGLYIARENATYMGGRLALSPKVDSDTKRLHEFVIELPEGASVK</sequence>
<comment type="catalytic activity">
    <reaction evidence="1">
        <text>ATP + protein L-histidine = ADP + protein N-phospho-L-histidine.</text>
        <dbReference type="EC" id="2.7.13.3"/>
    </reaction>
</comment>
<reference evidence="6 7" key="1">
    <citation type="journal article" date="2015" name="Nature">
        <title>rRNA introns, odd ribosomes, and small enigmatic genomes across a large radiation of phyla.</title>
        <authorList>
            <person name="Brown C.T."/>
            <person name="Hug L.A."/>
            <person name="Thomas B.C."/>
            <person name="Sharon I."/>
            <person name="Castelle C.J."/>
            <person name="Singh A."/>
            <person name="Wilkins M.J."/>
            <person name="Williams K.H."/>
            <person name="Banfield J.F."/>
        </authorList>
    </citation>
    <scope>NUCLEOTIDE SEQUENCE [LARGE SCALE GENOMIC DNA]</scope>
</reference>
<evidence type="ECO:0000256" key="3">
    <source>
        <dbReference type="ARBA" id="ARBA00022553"/>
    </source>
</evidence>
<evidence type="ECO:0000259" key="5">
    <source>
        <dbReference type="PROSITE" id="PS50109"/>
    </source>
</evidence>
<dbReference type="GO" id="GO:0000155">
    <property type="term" value="F:phosphorelay sensor kinase activity"/>
    <property type="evidence" value="ECO:0007669"/>
    <property type="project" value="TreeGrafter"/>
</dbReference>
<comment type="caution">
    <text evidence="6">The sequence shown here is derived from an EMBL/GenBank/DDBJ whole genome shotgun (WGS) entry which is preliminary data.</text>
</comment>
<name>A0A0G1MWN9_9BACT</name>
<dbReference type="Proteomes" id="UP000034911">
    <property type="component" value="Unassembled WGS sequence"/>
</dbReference>
<dbReference type="Pfam" id="PF02518">
    <property type="entry name" value="HATPase_c"/>
    <property type="match status" value="1"/>
</dbReference>
<evidence type="ECO:0000256" key="1">
    <source>
        <dbReference type="ARBA" id="ARBA00000085"/>
    </source>
</evidence>
<dbReference type="InterPro" id="IPR036890">
    <property type="entry name" value="HATPase_C_sf"/>
</dbReference>
<dbReference type="InterPro" id="IPR005467">
    <property type="entry name" value="His_kinase_dom"/>
</dbReference>
<organism evidence="6 7">
    <name type="scientific">Candidatus Magasanikbacteria bacterium GW2011_GWC2_45_8</name>
    <dbReference type="NCBI Taxonomy" id="1619050"/>
    <lineage>
        <taxon>Bacteria</taxon>
        <taxon>Candidatus Magasanikiibacteriota</taxon>
    </lineage>
</organism>
<dbReference type="PANTHER" id="PTHR43547:SF2">
    <property type="entry name" value="HYBRID SIGNAL TRANSDUCTION HISTIDINE KINASE C"/>
    <property type="match status" value="1"/>
</dbReference>
<dbReference type="AlphaFoldDB" id="A0A0G1MWN9"/>
<dbReference type="PRINTS" id="PR00344">
    <property type="entry name" value="BCTRLSENSOR"/>
</dbReference>
<dbReference type="PATRIC" id="fig|1619050.3.peg.706"/>
<protein>
    <recommendedName>
        <fullName evidence="2">histidine kinase</fullName>
        <ecNumber evidence="2">2.7.13.3</ecNumber>
    </recommendedName>
</protein>
<dbReference type="EMBL" id="LCLH01000043">
    <property type="protein sequence ID" value="KKU12746.1"/>
    <property type="molecule type" value="Genomic_DNA"/>
</dbReference>
<dbReference type="Pfam" id="PF13589">
    <property type="entry name" value="HATPase_c_3"/>
    <property type="match status" value="1"/>
</dbReference>
<dbReference type="Gene3D" id="3.30.565.10">
    <property type="entry name" value="Histidine kinase-like ATPase, C-terminal domain"/>
    <property type="match status" value="2"/>
</dbReference>
<dbReference type="InterPro" id="IPR004358">
    <property type="entry name" value="Sig_transdc_His_kin-like_C"/>
</dbReference>
<dbReference type="SUPFAM" id="SSF55874">
    <property type="entry name" value="ATPase domain of HSP90 chaperone/DNA topoisomerase II/histidine kinase"/>
    <property type="match status" value="2"/>
</dbReference>
<accession>A0A0G1MWN9</accession>
<dbReference type="EC" id="2.7.13.3" evidence="2"/>
<gene>
    <name evidence="6" type="ORF">UX20_C0043G0002</name>
</gene>
<evidence type="ECO:0000313" key="6">
    <source>
        <dbReference type="EMBL" id="KKU12746.1"/>
    </source>
</evidence>
<feature type="domain" description="Histidine kinase" evidence="5">
    <location>
        <begin position="581"/>
        <end position="799"/>
    </location>
</feature>
<proteinExistence type="predicted"/>
<dbReference type="PANTHER" id="PTHR43547">
    <property type="entry name" value="TWO-COMPONENT HISTIDINE KINASE"/>
    <property type="match status" value="1"/>
</dbReference>